<accession>A0A0R2NKF9</accession>
<dbReference type="InterPro" id="IPR029064">
    <property type="entry name" value="Ribosomal_eL30-like_sf"/>
</dbReference>
<keyword evidence="2" id="KW-1185">Reference proteome</keyword>
<name>A0A0R2NKF9_9LACO</name>
<comment type="caution">
    <text evidence="1">The sequence shown here is derived from an EMBL/GenBank/DDBJ whole genome shotgun (WGS) entry which is preliminary data.</text>
</comment>
<evidence type="ECO:0000313" key="2">
    <source>
        <dbReference type="Proteomes" id="UP000051249"/>
    </source>
</evidence>
<dbReference type="PATRIC" id="fig|480391.4.peg.19"/>
<dbReference type="SUPFAM" id="SSF55315">
    <property type="entry name" value="L30e-like"/>
    <property type="match status" value="1"/>
</dbReference>
<dbReference type="Proteomes" id="UP000051249">
    <property type="component" value="Unassembled WGS sequence"/>
</dbReference>
<dbReference type="Gene3D" id="3.30.1330.30">
    <property type="match status" value="1"/>
</dbReference>
<sequence>MGPSSLKKITDKCKFYEIPFCEVGTKAELSDAIGQMRSAVAISDKGFAKSIIKKFEK</sequence>
<protein>
    <submittedName>
        <fullName evidence="1">Uncharacterized protein</fullName>
    </submittedName>
</protein>
<gene>
    <name evidence="1" type="ORF">IV88_GL000017</name>
</gene>
<organism evidence="1 2">
    <name type="scientific">Pediococcus argentinicus</name>
    <dbReference type="NCBI Taxonomy" id="480391"/>
    <lineage>
        <taxon>Bacteria</taxon>
        <taxon>Bacillati</taxon>
        <taxon>Bacillota</taxon>
        <taxon>Bacilli</taxon>
        <taxon>Lactobacillales</taxon>
        <taxon>Lactobacillaceae</taxon>
        <taxon>Pediococcus</taxon>
    </lineage>
</organism>
<evidence type="ECO:0000313" key="1">
    <source>
        <dbReference type="EMBL" id="KRO26232.1"/>
    </source>
</evidence>
<proteinExistence type="predicted"/>
<dbReference type="AlphaFoldDB" id="A0A0R2NKF9"/>
<reference evidence="1 2" key="1">
    <citation type="journal article" date="2015" name="Genome Announc.">
        <title>Expanding the biotechnology potential of lactobacilli through comparative genomics of 213 strains and associated genera.</title>
        <authorList>
            <person name="Sun Z."/>
            <person name="Harris H.M."/>
            <person name="McCann A."/>
            <person name="Guo C."/>
            <person name="Argimon S."/>
            <person name="Zhang W."/>
            <person name="Yang X."/>
            <person name="Jeffery I.B."/>
            <person name="Cooney J.C."/>
            <person name="Kagawa T.F."/>
            <person name="Liu W."/>
            <person name="Song Y."/>
            <person name="Salvetti E."/>
            <person name="Wrobel A."/>
            <person name="Rasinkangas P."/>
            <person name="Parkhill J."/>
            <person name="Rea M.C."/>
            <person name="O'Sullivan O."/>
            <person name="Ritari J."/>
            <person name="Douillard F.P."/>
            <person name="Paul Ross R."/>
            <person name="Yang R."/>
            <person name="Briner A.E."/>
            <person name="Felis G.E."/>
            <person name="de Vos W.M."/>
            <person name="Barrangou R."/>
            <person name="Klaenhammer T.R."/>
            <person name="Caufield P.W."/>
            <person name="Cui Y."/>
            <person name="Zhang H."/>
            <person name="O'Toole P.W."/>
        </authorList>
    </citation>
    <scope>NUCLEOTIDE SEQUENCE [LARGE SCALE GENOMIC DNA]</scope>
    <source>
        <strain evidence="1 2">DSM 23026</strain>
    </source>
</reference>
<dbReference type="EMBL" id="JQCQ01000001">
    <property type="protein sequence ID" value="KRO26232.1"/>
    <property type="molecule type" value="Genomic_DNA"/>
</dbReference>